<dbReference type="EMBL" id="CAJNOV010000590">
    <property type="protein sequence ID" value="CAF1028746.1"/>
    <property type="molecule type" value="Genomic_DNA"/>
</dbReference>
<evidence type="ECO:0000313" key="5">
    <source>
        <dbReference type="EMBL" id="CAF4200086.1"/>
    </source>
</evidence>
<evidence type="ECO:0000313" key="1">
    <source>
        <dbReference type="EMBL" id="CAF1028746.1"/>
    </source>
</evidence>
<accession>A0A820KAE2</accession>
<evidence type="ECO:0000313" key="9">
    <source>
        <dbReference type="Proteomes" id="UP000663866"/>
    </source>
</evidence>
<dbReference type="Gene3D" id="2.60.120.260">
    <property type="entry name" value="Galactose-binding domain-like"/>
    <property type="match status" value="1"/>
</dbReference>
<dbReference type="Proteomes" id="UP000676336">
    <property type="component" value="Unassembled WGS sequence"/>
</dbReference>
<dbReference type="Proteomes" id="UP000681720">
    <property type="component" value="Unassembled WGS sequence"/>
</dbReference>
<dbReference type="EMBL" id="CAJNRE010000021">
    <property type="protein sequence ID" value="CAF1904495.1"/>
    <property type="molecule type" value="Genomic_DNA"/>
</dbReference>
<keyword evidence="9" id="KW-1185">Reference proteome</keyword>
<dbReference type="AlphaFoldDB" id="A0A820KAE2"/>
<dbReference type="Proteomes" id="UP000681967">
    <property type="component" value="Unassembled WGS sequence"/>
</dbReference>
<comment type="caution">
    <text evidence="6">The sequence shown here is derived from an EMBL/GenBank/DDBJ whole genome shotgun (WGS) entry which is preliminary data.</text>
</comment>
<dbReference type="Proteomes" id="UP000663855">
    <property type="component" value="Unassembled WGS sequence"/>
</dbReference>
<evidence type="ECO:0000313" key="2">
    <source>
        <dbReference type="EMBL" id="CAF1904495.1"/>
    </source>
</evidence>
<dbReference type="EMBL" id="CAJNRG010012987">
    <property type="protein sequence ID" value="CAF2144967.1"/>
    <property type="molecule type" value="Genomic_DNA"/>
</dbReference>
<name>A0A820KAE2_9BILA</name>
<evidence type="ECO:0000313" key="8">
    <source>
        <dbReference type="EMBL" id="CAF5037142.1"/>
    </source>
</evidence>
<protein>
    <submittedName>
        <fullName evidence="6">Uncharacterized protein</fullName>
    </submittedName>
</protein>
<dbReference type="EMBL" id="CAJOBJ010222982">
    <property type="protein sequence ID" value="CAF5037142.1"/>
    <property type="molecule type" value="Genomic_DNA"/>
</dbReference>
<organism evidence="6 9">
    <name type="scientific">Rotaria magnacalcarata</name>
    <dbReference type="NCBI Taxonomy" id="392030"/>
    <lineage>
        <taxon>Eukaryota</taxon>
        <taxon>Metazoa</taxon>
        <taxon>Spiralia</taxon>
        <taxon>Gnathifera</taxon>
        <taxon>Rotifera</taxon>
        <taxon>Eurotatoria</taxon>
        <taxon>Bdelloidea</taxon>
        <taxon>Philodinida</taxon>
        <taxon>Philodinidae</taxon>
        <taxon>Rotaria</taxon>
    </lineage>
</organism>
<gene>
    <name evidence="7" type="ORF">BYL167_LOCUS34674</name>
    <name evidence="1" type="ORF">CJN711_LOCUS3690</name>
    <name evidence="8" type="ORF">GIL414_LOCUS59220</name>
    <name evidence="2" type="ORF">MBJ925_LOCUS332</name>
    <name evidence="6" type="ORF">OVN521_LOCUS32401</name>
    <name evidence="4" type="ORF">SMN809_LOCUS17746</name>
    <name evidence="5" type="ORF">UXM345_LOCUS27952</name>
    <name evidence="3" type="ORF">XDN619_LOCUS27472</name>
</gene>
<dbReference type="EMBL" id="CAJOBH010070863">
    <property type="protein sequence ID" value="CAF4471216.1"/>
    <property type="molecule type" value="Genomic_DNA"/>
</dbReference>
<evidence type="ECO:0000313" key="6">
    <source>
        <dbReference type="EMBL" id="CAF4334065.1"/>
    </source>
</evidence>
<dbReference type="Proteomes" id="UP000663842">
    <property type="component" value="Unassembled WGS sequence"/>
</dbReference>
<reference evidence="6" key="1">
    <citation type="submission" date="2021-02" db="EMBL/GenBank/DDBJ databases">
        <authorList>
            <person name="Nowell W R."/>
        </authorList>
    </citation>
    <scope>NUCLEOTIDE SEQUENCE</scope>
</reference>
<dbReference type="EMBL" id="CAJOBF010006227">
    <property type="protein sequence ID" value="CAF4200086.1"/>
    <property type="molecule type" value="Genomic_DNA"/>
</dbReference>
<evidence type="ECO:0000313" key="3">
    <source>
        <dbReference type="EMBL" id="CAF2144967.1"/>
    </source>
</evidence>
<dbReference type="EMBL" id="CAJOBI010008322">
    <property type="protein sequence ID" value="CAF4109708.1"/>
    <property type="molecule type" value="Genomic_DNA"/>
</dbReference>
<sequence>METASHRYFYLDDVPSTQLLVNPGFENSISKATGWTTQAGGCCLSYAIQIIASTSHSDSNCLQYQCGPENSYSFFGQYFTATMGHTYNISYYLEVTGSGAQPTFYAVNVY</sequence>
<dbReference type="EMBL" id="CAJOBG010023783">
    <property type="protein sequence ID" value="CAF4334065.1"/>
    <property type="molecule type" value="Genomic_DNA"/>
</dbReference>
<dbReference type="Proteomes" id="UP000663887">
    <property type="component" value="Unassembled WGS sequence"/>
</dbReference>
<proteinExistence type="predicted"/>
<evidence type="ECO:0000313" key="7">
    <source>
        <dbReference type="EMBL" id="CAF4471216.1"/>
    </source>
</evidence>
<evidence type="ECO:0000313" key="4">
    <source>
        <dbReference type="EMBL" id="CAF4109708.1"/>
    </source>
</evidence>
<dbReference type="Proteomes" id="UP000663824">
    <property type="component" value="Unassembled WGS sequence"/>
</dbReference>
<dbReference type="Proteomes" id="UP000663866">
    <property type="component" value="Unassembled WGS sequence"/>
</dbReference>